<feature type="region of interest" description="Disordered" evidence="2">
    <location>
        <begin position="1"/>
        <end position="36"/>
    </location>
</feature>
<keyword evidence="4" id="KW-1185">Reference proteome</keyword>
<dbReference type="InterPro" id="IPR037688">
    <property type="entry name" value="ZBBX"/>
</dbReference>
<feature type="compositionally biased region" description="Polar residues" evidence="2">
    <location>
        <begin position="248"/>
        <end position="277"/>
    </location>
</feature>
<gene>
    <name evidence="3" type="ORF">BCR36DRAFT_407632</name>
</gene>
<comment type="caution">
    <text evidence="3">The sequence shown here is derived from an EMBL/GenBank/DDBJ whole genome shotgun (WGS) entry which is preliminary data.</text>
</comment>
<proteinExistence type="predicted"/>
<dbReference type="EMBL" id="MCFH01000114">
    <property type="protein sequence ID" value="ORX39466.1"/>
    <property type="molecule type" value="Genomic_DNA"/>
</dbReference>
<evidence type="ECO:0000313" key="3">
    <source>
        <dbReference type="EMBL" id="ORX39466.1"/>
    </source>
</evidence>
<feature type="region of interest" description="Disordered" evidence="2">
    <location>
        <begin position="149"/>
        <end position="184"/>
    </location>
</feature>
<feature type="coiled-coil region" evidence="1">
    <location>
        <begin position="41"/>
        <end position="68"/>
    </location>
</feature>
<reference evidence="3 4" key="2">
    <citation type="submission" date="2016-08" db="EMBL/GenBank/DDBJ databases">
        <title>Pervasive Adenine N6-methylation of Active Genes in Fungi.</title>
        <authorList>
            <consortium name="DOE Joint Genome Institute"/>
            <person name="Mondo S.J."/>
            <person name="Dannebaum R.O."/>
            <person name="Kuo R.C."/>
            <person name="Labutti K."/>
            <person name="Haridas S."/>
            <person name="Kuo A."/>
            <person name="Salamov A."/>
            <person name="Ahrendt S.R."/>
            <person name="Lipzen A."/>
            <person name="Sullivan W."/>
            <person name="Andreopoulos W.B."/>
            <person name="Clum A."/>
            <person name="Lindquist E."/>
            <person name="Daum C."/>
            <person name="Ramamoorthy G.K."/>
            <person name="Gryganskyi A."/>
            <person name="Culley D."/>
            <person name="Magnuson J.K."/>
            <person name="James T.Y."/>
            <person name="O'Malley M.A."/>
            <person name="Stajich J.E."/>
            <person name="Spatafora J.W."/>
            <person name="Visel A."/>
            <person name="Grigoriev I.V."/>
        </authorList>
    </citation>
    <scope>NUCLEOTIDE SEQUENCE [LARGE SCALE GENOMIC DNA]</scope>
    <source>
        <strain evidence="4">finn</strain>
    </source>
</reference>
<dbReference type="PANTHER" id="PTHR28634">
    <property type="entry name" value="ZINC FINGER B-BOX DOMAIN-CONTAINING PROTEIN 1"/>
    <property type="match status" value="1"/>
</dbReference>
<reference evidence="3 4" key="1">
    <citation type="submission" date="2016-08" db="EMBL/GenBank/DDBJ databases">
        <title>Genomes of anaerobic fungi encode conserved fungal cellulosomes for biomass hydrolysis.</title>
        <authorList>
            <consortium name="DOE Joint Genome Institute"/>
            <person name="Haitjema C.H."/>
            <person name="Gilmore S.P."/>
            <person name="Henske J.K."/>
            <person name="Solomon K.V."/>
            <person name="De Groot R."/>
            <person name="Kuo A."/>
            <person name="Mondo S.J."/>
            <person name="Salamov A.A."/>
            <person name="Labutti K."/>
            <person name="Zhao Z."/>
            <person name="Chiniquy J."/>
            <person name="Barry K."/>
            <person name="Brewer H.M."/>
            <person name="Purvine S.O."/>
            <person name="Wright A.T."/>
            <person name="Boxma B."/>
            <person name="Van Alen T."/>
            <person name="Hackstein J.H."/>
            <person name="Baker S.E."/>
            <person name="Grigoriev I.V."/>
            <person name="O'Malley M.A."/>
        </authorList>
    </citation>
    <scope>NUCLEOTIDE SEQUENCE [LARGE SCALE GENOMIC DNA]</scope>
    <source>
        <strain evidence="4">finn</strain>
    </source>
</reference>
<evidence type="ECO:0000256" key="1">
    <source>
        <dbReference type="SAM" id="Coils"/>
    </source>
</evidence>
<feature type="region of interest" description="Disordered" evidence="2">
    <location>
        <begin position="248"/>
        <end position="281"/>
    </location>
</feature>
<accession>A0A1Y1UPT1</accession>
<sequence length="506" mass="59130">MIAHPPLNSMKSNYKMNNIRKKNYTKKKSSSNEPKKKISEIEKLEIENQEMEQRLLELKQNLAKEKEKRLKQGKTSFWQSGKKGVLFNHGNEVIYNKNLNQMKNKDSIYGISLQNTSSGMLKNKGIYDPMRYLNLNNNRKNTLNLINTSSSIKKPEPNKNSKTTITTNNVNDSKQHNNPVKQNGQIEIESDKNNEIILKKKTGGLFNFNKYLDNSIDQLNSISLSSPDDTTIIKSKYDEAMKSKTLVENQDTKVNSGSNTSSNEYIYPSNYKSSQKQQNDDSRLIDGEFNEEESHNSFVEALNLWRKERREQEISNVNKKKEIKPSVVFAENYNDMNSFETQTKELNNALNMDEIIKNLQESKSNLSYMERLALHKYREQYKKEMEEGQKPKLEILKKDIKIVDDIDEDEIDAEVEKYWEDNNKETDNENDIEKEIENNLNTYVNQYKMKQLELYKYNKGLNAYNSRMNNTKTSVYIEDSFSDEDENEIIEFNDVSPIVDEPDEIN</sequence>
<evidence type="ECO:0000313" key="4">
    <source>
        <dbReference type="Proteomes" id="UP000193719"/>
    </source>
</evidence>
<organism evidence="3 4">
    <name type="scientific">Piromyces finnis</name>
    <dbReference type="NCBI Taxonomy" id="1754191"/>
    <lineage>
        <taxon>Eukaryota</taxon>
        <taxon>Fungi</taxon>
        <taxon>Fungi incertae sedis</taxon>
        <taxon>Chytridiomycota</taxon>
        <taxon>Chytridiomycota incertae sedis</taxon>
        <taxon>Neocallimastigomycetes</taxon>
        <taxon>Neocallimastigales</taxon>
        <taxon>Neocallimastigaceae</taxon>
        <taxon>Piromyces</taxon>
    </lineage>
</organism>
<feature type="compositionally biased region" description="Low complexity" evidence="2">
    <location>
        <begin position="160"/>
        <end position="171"/>
    </location>
</feature>
<keyword evidence="1" id="KW-0175">Coiled coil</keyword>
<dbReference type="PANTHER" id="PTHR28634:SF1">
    <property type="entry name" value="ZINC FINGER B-BOX DOMAIN-CONTAINING PROTEIN 1"/>
    <property type="match status" value="1"/>
</dbReference>
<feature type="compositionally biased region" description="Basic residues" evidence="2">
    <location>
        <begin position="18"/>
        <end position="29"/>
    </location>
</feature>
<dbReference type="Proteomes" id="UP000193719">
    <property type="component" value="Unassembled WGS sequence"/>
</dbReference>
<dbReference type="AlphaFoldDB" id="A0A1Y1UPT1"/>
<protein>
    <submittedName>
        <fullName evidence="3">Uncharacterized protein</fullName>
    </submittedName>
</protein>
<dbReference type="OrthoDB" id="445896at2759"/>
<name>A0A1Y1UPT1_9FUNG</name>
<evidence type="ECO:0000256" key="2">
    <source>
        <dbReference type="SAM" id="MobiDB-lite"/>
    </source>
</evidence>